<dbReference type="AlphaFoldDB" id="A0A1H8NP93"/>
<accession>A0A1H8NP93</accession>
<reference evidence="2" key="1">
    <citation type="submission" date="2016-10" db="EMBL/GenBank/DDBJ databases">
        <authorList>
            <person name="Varghese N."/>
            <person name="Submissions S."/>
        </authorList>
    </citation>
    <scope>NUCLEOTIDE SEQUENCE [LARGE SCALE GENOMIC DNA]</scope>
    <source>
        <strain evidence="2">Gh-48</strain>
    </source>
</reference>
<dbReference type="EMBL" id="FOCL01000007">
    <property type="protein sequence ID" value="SEO31387.1"/>
    <property type="molecule type" value="Genomic_DNA"/>
</dbReference>
<sequence>MLLPYKKRAPNKKTLTRMLQILSSLLHFYAIALQQYNVSNEKIK</sequence>
<evidence type="ECO:0000313" key="2">
    <source>
        <dbReference type="Proteomes" id="UP000198942"/>
    </source>
</evidence>
<dbReference type="Proteomes" id="UP000198942">
    <property type="component" value="Unassembled WGS sequence"/>
</dbReference>
<evidence type="ECO:0000313" key="1">
    <source>
        <dbReference type="EMBL" id="SEO31387.1"/>
    </source>
</evidence>
<proteinExistence type="predicted"/>
<gene>
    <name evidence="1" type="ORF">SAMN05192574_10735</name>
</gene>
<protein>
    <submittedName>
        <fullName evidence="1">Uncharacterized protein</fullName>
    </submittedName>
</protein>
<name>A0A1H8NP93_9SPHI</name>
<keyword evidence="2" id="KW-1185">Reference proteome</keyword>
<organism evidence="1 2">
    <name type="scientific">Mucilaginibacter gossypiicola</name>
    <dbReference type="NCBI Taxonomy" id="551995"/>
    <lineage>
        <taxon>Bacteria</taxon>
        <taxon>Pseudomonadati</taxon>
        <taxon>Bacteroidota</taxon>
        <taxon>Sphingobacteriia</taxon>
        <taxon>Sphingobacteriales</taxon>
        <taxon>Sphingobacteriaceae</taxon>
        <taxon>Mucilaginibacter</taxon>
    </lineage>
</organism>
<dbReference type="STRING" id="551995.SAMN05192574_10735"/>